<feature type="transmembrane region" description="Helical" evidence="10">
    <location>
        <begin position="312"/>
        <end position="331"/>
    </location>
</feature>
<protein>
    <submittedName>
        <fullName evidence="13">Methyl-accepting chemotaxis protein</fullName>
    </submittedName>
</protein>
<dbReference type="InterPro" id="IPR004090">
    <property type="entry name" value="Chemotax_Me-accpt_rcpt"/>
</dbReference>
<evidence type="ECO:0000256" key="1">
    <source>
        <dbReference type="ARBA" id="ARBA00004651"/>
    </source>
</evidence>
<dbReference type="PANTHER" id="PTHR32089">
    <property type="entry name" value="METHYL-ACCEPTING CHEMOTAXIS PROTEIN MCPB"/>
    <property type="match status" value="1"/>
</dbReference>
<evidence type="ECO:0000256" key="10">
    <source>
        <dbReference type="SAM" id="Phobius"/>
    </source>
</evidence>
<keyword evidence="4 10" id="KW-0812">Transmembrane</keyword>
<evidence type="ECO:0000256" key="3">
    <source>
        <dbReference type="ARBA" id="ARBA00022500"/>
    </source>
</evidence>
<dbReference type="Proteomes" id="UP001224418">
    <property type="component" value="Unassembled WGS sequence"/>
</dbReference>
<dbReference type="Gene3D" id="6.10.340.10">
    <property type="match status" value="1"/>
</dbReference>
<evidence type="ECO:0000259" key="12">
    <source>
        <dbReference type="PROSITE" id="PS50885"/>
    </source>
</evidence>
<organism evidence="13 14">
    <name type="scientific">Hathewaya limosa</name>
    <name type="common">Clostridium limosum</name>
    <dbReference type="NCBI Taxonomy" id="1536"/>
    <lineage>
        <taxon>Bacteria</taxon>
        <taxon>Bacillati</taxon>
        <taxon>Bacillota</taxon>
        <taxon>Clostridia</taxon>
        <taxon>Eubacteriales</taxon>
        <taxon>Clostridiaceae</taxon>
        <taxon>Hathewaya</taxon>
    </lineage>
</organism>
<keyword evidence="14" id="KW-1185">Reference proteome</keyword>
<dbReference type="PANTHER" id="PTHR32089:SF112">
    <property type="entry name" value="LYSOZYME-LIKE PROTEIN-RELATED"/>
    <property type="match status" value="1"/>
</dbReference>
<evidence type="ECO:0000256" key="8">
    <source>
        <dbReference type="ARBA" id="ARBA00029447"/>
    </source>
</evidence>
<dbReference type="InterPro" id="IPR004089">
    <property type="entry name" value="MCPsignal_dom"/>
</dbReference>
<proteinExistence type="inferred from homology"/>
<feature type="domain" description="Methyl-accepting transducer" evidence="11">
    <location>
        <begin position="406"/>
        <end position="656"/>
    </location>
</feature>
<accession>A0ABU0JPP1</accession>
<feature type="domain" description="HAMP" evidence="12">
    <location>
        <begin position="332"/>
        <end position="387"/>
    </location>
</feature>
<dbReference type="InterPro" id="IPR003660">
    <property type="entry name" value="HAMP_dom"/>
</dbReference>
<sequence length="695" mass="77809">MKKSTGIQKRLLFSHVILTVAILLVFGTFIYLKMASYTEEQYNQFVSKNIMEIDRGIINYIDAMKENVKMLSTSELTKQIDSRITSYVKGKSNKGIIKMDPLKANAYEASLYKSFQNYVDTHEDIQNVFVGVEENGGFLEYPAIDRKVGYDSRKRDWYKNVSNNPSQIIVSDARKSIDGDLSINFLAPIKLKDKLRGVMGMSMTLDDLAQMDKEIKIGNRGYLVIVDKKGTILANPKDGSTVFKNIKQLGIKGLENLNNFKNDNEMNSKDKQGNKYLVRAYKSKNKDLGWTYLTFVDNSELREKVNFIGRSNLKLSIVFIFFSILVAYIIANKISKPIKVVAEEIKTFGTGDFSGKIDNSYLNVKNEIGEMAIATENMKNHIGSMLLNVKDSFNLIHNKADHLNSAVEEMNMSSIEVNSATQEVTKGIVNQTEQLEEIKRVAYNLEESLEAMINLLSNVNTKVNGIESLANRSNGDMVNLAQSVKNIEKIFSYFTSKIDNLNGKITQIDKMTNLINAISEQTNLLALNAAIESARAGEAGKGFSVVADEVRKLSEQTKASADNINNLIQEIVTETSDIIKSTQHLDKQLEVQDEHITKGISSFNNIVGSVQEVVPSIRNLNEFVQKITDENQVVMSKVENSSASAQEISASSEEISASTEAMRNVVENVSKASEELDILTVDFQKEINKFKLEDN</sequence>
<dbReference type="Pfam" id="PF00015">
    <property type="entry name" value="MCPsignal"/>
    <property type="match status" value="1"/>
</dbReference>
<dbReference type="PROSITE" id="PS50111">
    <property type="entry name" value="CHEMOTAXIS_TRANSDUC_2"/>
    <property type="match status" value="1"/>
</dbReference>
<reference evidence="13 14" key="1">
    <citation type="submission" date="2023-07" db="EMBL/GenBank/DDBJ databases">
        <title>Genomic Encyclopedia of Type Strains, Phase IV (KMG-IV): sequencing the most valuable type-strain genomes for metagenomic binning, comparative biology and taxonomic classification.</title>
        <authorList>
            <person name="Goeker M."/>
        </authorList>
    </citation>
    <scope>NUCLEOTIDE SEQUENCE [LARGE SCALE GENOMIC DNA]</scope>
    <source>
        <strain evidence="13 14">DSM 1400</strain>
    </source>
</reference>
<comment type="caution">
    <text evidence="13">The sequence shown here is derived from an EMBL/GenBank/DDBJ whole genome shotgun (WGS) entry which is preliminary data.</text>
</comment>
<evidence type="ECO:0000256" key="2">
    <source>
        <dbReference type="ARBA" id="ARBA00022475"/>
    </source>
</evidence>
<keyword evidence="3" id="KW-0145">Chemotaxis</keyword>
<evidence type="ECO:0000256" key="6">
    <source>
        <dbReference type="ARBA" id="ARBA00023136"/>
    </source>
</evidence>
<evidence type="ECO:0000256" key="7">
    <source>
        <dbReference type="ARBA" id="ARBA00023224"/>
    </source>
</evidence>
<evidence type="ECO:0000256" key="4">
    <source>
        <dbReference type="ARBA" id="ARBA00022692"/>
    </source>
</evidence>
<keyword evidence="5 10" id="KW-1133">Transmembrane helix</keyword>
<evidence type="ECO:0000313" key="14">
    <source>
        <dbReference type="Proteomes" id="UP001224418"/>
    </source>
</evidence>
<feature type="transmembrane region" description="Helical" evidence="10">
    <location>
        <begin position="12"/>
        <end position="32"/>
    </location>
</feature>
<keyword evidence="2" id="KW-1003">Cell membrane</keyword>
<dbReference type="Pfam" id="PF02743">
    <property type="entry name" value="dCache_1"/>
    <property type="match status" value="1"/>
</dbReference>
<dbReference type="Gene3D" id="3.30.450.20">
    <property type="entry name" value="PAS domain"/>
    <property type="match status" value="2"/>
</dbReference>
<dbReference type="EMBL" id="JAUSWN010000005">
    <property type="protein sequence ID" value="MDQ0479057.1"/>
    <property type="molecule type" value="Genomic_DNA"/>
</dbReference>
<gene>
    <name evidence="13" type="ORF">QOZ93_000786</name>
</gene>
<dbReference type="RefSeq" id="WP_307355172.1">
    <property type="nucleotide sequence ID" value="NZ_BAAACJ010000009.1"/>
</dbReference>
<dbReference type="PRINTS" id="PR00260">
    <property type="entry name" value="CHEMTRNSDUCR"/>
</dbReference>
<name>A0ABU0JPP1_HATLI</name>
<dbReference type="SMART" id="SM00283">
    <property type="entry name" value="MA"/>
    <property type="match status" value="1"/>
</dbReference>
<keyword evidence="6 10" id="KW-0472">Membrane</keyword>
<evidence type="ECO:0000313" key="13">
    <source>
        <dbReference type="EMBL" id="MDQ0479057.1"/>
    </source>
</evidence>
<evidence type="ECO:0000259" key="11">
    <source>
        <dbReference type="PROSITE" id="PS50111"/>
    </source>
</evidence>
<keyword evidence="7 9" id="KW-0807">Transducer</keyword>
<dbReference type="PROSITE" id="PS50885">
    <property type="entry name" value="HAMP"/>
    <property type="match status" value="1"/>
</dbReference>
<comment type="similarity">
    <text evidence="8">Belongs to the methyl-accepting chemotaxis (MCP) protein family.</text>
</comment>
<dbReference type="InterPro" id="IPR033479">
    <property type="entry name" value="dCache_1"/>
</dbReference>
<dbReference type="Gene3D" id="1.10.287.950">
    <property type="entry name" value="Methyl-accepting chemotaxis protein"/>
    <property type="match status" value="1"/>
</dbReference>
<dbReference type="SUPFAM" id="SSF58104">
    <property type="entry name" value="Methyl-accepting chemotaxis protein (MCP) signaling domain"/>
    <property type="match status" value="1"/>
</dbReference>
<evidence type="ECO:0000256" key="9">
    <source>
        <dbReference type="PROSITE-ProRule" id="PRU00284"/>
    </source>
</evidence>
<comment type="subcellular location">
    <subcellularLocation>
        <location evidence="1">Cell membrane</location>
        <topology evidence="1">Multi-pass membrane protein</topology>
    </subcellularLocation>
</comment>
<evidence type="ECO:0000256" key="5">
    <source>
        <dbReference type="ARBA" id="ARBA00022989"/>
    </source>
</evidence>